<accession>A0A285LAV4</accession>
<evidence type="ECO:0000313" key="2">
    <source>
        <dbReference type="Proteomes" id="UP000219565"/>
    </source>
</evidence>
<name>A0A285LAV4_9NOCA</name>
<reference evidence="1 2" key="1">
    <citation type="submission" date="2017-09" db="EMBL/GenBank/DDBJ databases">
        <authorList>
            <person name="Ehlers B."/>
            <person name="Leendertz F.H."/>
        </authorList>
    </citation>
    <scope>NUCLEOTIDE SEQUENCE [LARGE SCALE GENOMIC DNA]</scope>
    <source>
        <strain evidence="1 2">DSM 45537</strain>
    </source>
</reference>
<keyword evidence="2" id="KW-1185">Reference proteome</keyword>
<evidence type="ECO:0000313" key="1">
    <source>
        <dbReference type="EMBL" id="SNY81603.1"/>
    </source>
</evidence>
<organism evidence="1 2">
    <name type="scientific">Nocardia amikacinitolerans</name>
    <dbReference type="NCBI Taxonomy" id="756689"/>
    <lineage>
        <taxon>Bacteria</taxon>
        <taxon>Bacillati</taxon>
        <taxon>Actinomycetota</taxon>
        <taxon>Actinomycetes</taxon>
        <taxon>Mycobacteriales</taxon>
        <taxon>Nocardiaceae</taxon>
        <taxon>Nocardia</taxon>
    </lineage>
</organism>
<dbReference type="Proteomes" id="UP000219565">
    <property type="component" value="Unassembled WGS sequence"/>
</dbReference>
<dbReference type="EMBL" id="OBEG01000003">
    <property type="protein sequence ID" value="SNY81603.1"/>
    <property type="molecule type" value="Genomic_DNA"/>
</dbReference>
<gene>
    <name evidence="1" type="ORF">SAMN04244553_3205</name>
</gene>
<dbReference type="AlphaFoldDB" id="A0A285LAV4"/>
<sequence>MLTGMITLRYQGARLLAGISAGVLLLAGCGGNDDAASNSAAPTTPRDQLLLSESEFPAGTKKVDLPKDRLETAAADLAGTQQSSTITPAECASTQQDLGTATKDLLADASVAGATDEKAGLMFVEFVAGRTADLAKITDGNKKCGEVSATSTVEGKQITSVVKVENMDAPAGLNGAEAIVYKSVSTSTVGAGKPLTSTAYQGMAVLRGTTVVVRVAALKDSLDEAAFEKFFLDAVEKVRKAA</sequence>
<protein>
    <submittedName>
        <fullName evidence="1">Uncharacterized protein</fullName>
    </submittedName>
</protein>
<proteinExistence type="predicted"/>